<name>A0A6M3MGL3_9ZZZZ</name>
<evidence type="ECO:0000313" key="3">
    <source>
        <dbReference type="EMBL" id="QJB04655.1"/>
    </source>
</evidence>
<accession>A0A6M3MGL3</accession>
<gene>
    <name evidence="2" type="ORF">MM171A00291_0025</name>
    <name evidence="3" type="ORF">MM171B00223_0032</name>
</gene>
<sequence length="343" mass="39088">MRYNIMGLDQTRLVKHNLDVSDALILQYFTDFIASHKMITKIVKGDIYYWINYRSVLAELPILKIKKHALANRLKKYVKAGLLKHITVKKAGTFSFYSPTDEIHYMKYSKETVCSEMHTPIQSTTDPLCSEVDNKYPLLNEPSAKDYLPEANANASSSEEAPEGTSLNHPEDIIRNEQTVNNESNRLNEEKDMFPPPAATPHYLSPDDADGNPLPNFDPETIQEMAKTGIACAKLNEKKPKTPRPLPYSRYKLTKEQIGVFELYRKALCHITRHWDRTLTGYAHDLVGKDAKALTAAVDVTDWPKVKHIISERIVPELDNLVHIKKSYPDIQDVVELIKKNKG</sequence>
<evidence type="ECO:0000313" key="2">
    <source>
        <dbReference type="EMBL" id="QJB00717.1"/>
    </source>
</evidence>
<protein>
    <submittedName>
        <fullName evidence="3">Uncharacterized protein</fullName>
    </submittedName>
</protein>
<proteinExistence type="predicted"/>
<dbReference type="EMBL" id="MT143699">
    <property type="protein sequence ID" value="QJB00717.1"/>
    <property type="molecule type" value="Genomic_DNA"/>
</dbReference>
<organism evidence="3">
    <name type="scientific">viral metagenome</name>
    <dbReference type="NCBI Taxonomy" id="1070528"/>
    <lineage>
        <taxon>unclassified sequences</taxon>
        <taxon>metagenomes</taxon>
        <taxon>organismal metagenomes</taxon>
    </lineage>
</organism>
<dbReference type="AlphaFoldDB" id="A0A6M3MGL3"/>
<feature type="compositionally biased region" description="Polar residues" evidence="1">
    <location>
        <begin position="176"/>
        <end position="185"/>
    </location>
</feature>
<reference evidence="3" key="1">
    <citation type="submission" date="2020-03" db="EMBL/GenBank/DDBJ databases">
        <title>The deep terrestrial virosphere.</title>
        <authorList>
            <person name="Holmfeldt K."/>
            <person name="Nilsson E."/>
            <person name="Simone D."/>
            <person name="Lopez-Fernandez M."/>
            <person name="Wu X."/>
            <person name="de Brujin I."/>
            <person name="Lundin D."/>
            <person name="Andersson A."/>
            <person name="Bertilsson S."/>
            <person name="Dopson M."/>
        </authorList>
    </citation>
    <scope>NUCLEOTIDE SEQUENCE</scope>
    <source>
        <strain evidence="2">MM171A00291</strain>
        <strain evidence="3">MM171B00223</strain>
    </source>
</reference>
<evidence type="ECO:0000256" key="1">
    <source>
        <dbReference type="SAM" id="MobiDB-lite"/>
    </source>
</evidence>
<feature type="compositionally biased region" description="Low complexity" evidence="1">
    <location>
        <begin position="149"/>
        <end position="159"/>
    </location>
</feature>
<dbReference type="EMBL" id="MT143887">
    <property type="protein sequence ID" value="QJB04655.1"/>
    <property type="molecule type" value="Genomic_DNA"/>
</dbReference>
<feature type="region of interest" description="Disordered" evidence="1">
    <location>
        <begin position="145"/>
        <end position="207"/>
    </location>
</feature>